<sequence>MSSESNNLNTDGLYRHWAQVFQWDEKAKSGRCTICPNENPSLYFSYSEATQNHISSKHSDDCAQGTDFDFGQKPGALFRLHHRLFRCKDCSNVQLPMKASALIEHLQLEIHKNSDIPLWTIEKFVYQVKYSAKRRAQRSTNVLPDTDGQAMKSDALGRAKIEGYFGMPANPVARMENEQLDLSLPSPACVSSPEARKDDEAFSDAPSSSSPCKKALLSSQQNFNRIASRDGLAQLCSSDDSDDELADNLDASLSSSALNIASSATPRFAGLEGNNLKDDSNAEFEQPLQPRMPSSVNTNGQDHQPISSIKRKAAPSARIVATGVASNENLFHQKTRQQTATIHPPPFAKDVESRGGAVEITAPTTRSQSRQLSQSLNSGPSRRKATGTAAKSVSKKARTVSNSLAVKRTITWNKVVEYNDGTTKCMKDDGFPSEPAQKFATGTKVAKYFSSGFEVGDAVVCSGTVQSFDQFRADDGTRTWGYTVRYDDGILGRMSEADVAASLIHDEENENVSPGSKGDKASPDKSCGLAAKKKKPKGLKKGGSYKKKSCLPTTKKK</sequence>
<evidence type="ECO:0000256" key="1">
    <source>
        <dbReference type="SAM" id="MobiDB-lite"/>
    </source>
</evidence>
<reference evidence="2 3" key="1">
    <citation type="journal article" date="2015" name="Plant Cell">
        <title>Oil accumulation by the oleaginous diatom Fistulifera solaris as revealed by the genome and transcriptome.</title>
        <authorList>
            <person name="Tanaka T."/>
            <person name="Maeda Y."/>
            <person name="Veluchamy A."/>
            <person name="Tanaka M."/>
            <person name="Abida H."/>
            <person name="Marechal E."/>
            <person name="Bowler C."/>
            <person name="Muto M."/>
            <person name="Sunaga Y."/>
            <person name="Tanaka M."/>
            <person name="Yoshino T."/>
            <person name="Taniguchi T."/>
            <person name="Fukuda Y."/>
            <person name="Nemoto M."/>
            <person name="Matsumoto M."/>
            <person name="Wong P.S."/>
            <person name="Aburatani S."/>
            <person name="Fujibuchi W."/>
        </authorList>
    </citation>
    <scope>NUCLEOTIDE SEQUENCE [LARGE SCALE GENOMIC DNA]</scope>
    <source>
        <strain evidence="2 3">JPCC DA0580</strain>
    </source>
</reference>
<proteinExistence type="predicted"/>
<dbReference type="InParanoid" id="A0A1Z5JI50"/>
<feature type="region of interest" description="Disordered" evidence="1">
    <location>
        <begin position="507"/>
        <end position="557"/>
    </location>
</feature>
<comment type="caution">
    <text evidence="2">The sequence shown here is derived from an EMBL/GenBank/DDBJ whole genome shotgun (WGS) entry which is preliminary data.</text>
</comment>
<feature type="region of interest" description="Disordered" evidence="1">
    <location>
        <begin position="335"/>
        <end position="354"/>
    </location>
</feature>
<evidence type="ECO:0000313" key="3">
    <source>
        <dbReference type="Proteomes" id="UP000198406"/>
    </source>
</evidence>
<keyword evidence="3" id="KW-1185">Reference proteome</keyword>
<dbReference type="EMBL" id="BDSP01000072">
    <property type="protein sequence ID" value="GAX13690.1"/>
    <property type="molecule type" value="Genomic_DNA"/>
</dbReference>
<feature type="region of interest" description="Disordered" evidence="1">
    <location>
        <begin position="286"/>
        <end position="314"/>
    </location>
</feature>
<feature type="compositionally biased region" description="Polar residues" evidence="1">
    <location>
        <begin position="292"/>
        <end position="307"/>
    </location>
</feature>
<evidence type="ECO:0000313" key="2">
    <source>
        <dbReference type="EMBL" id="GAX13690.1"/>
    </source>
</evidence>
<feature type="region of interest" description="Disordered" evidence="1">
    <location>
        <begin position="184"/>
        <end position="213"/>
    </location>
</feature>
<organism evidence="2 3">
    <name type="scientific">Fistulifera solaris</name>
    <name type="common">Oleaginous diatom</name>
    <dbReference type="NCBI Taxonomy" id="1519565"/>
    <lineage>
        <taxon>Eukaryota</taxon>
        <taxon>Sar</taxon>
        <taxon>Stramenopiles</taxon>
        <taxon>Ochrophyta</taxon>
        <taxon>Bacillariophyta</taxon>
        <taxon>Bacillariophyceae</taxon>
        <taxon>Bacillariophycidae</taxon>
        <taxon>Naviculales</taxon>
        <taxon>Naviculaceae</taxon>
        <taxon>Fistulifera</taxon>
    </lineage>
</organism>
<dbReference type="AlphaFoldDB" id="A0A1Z5JI50"/>
<dbReference type="Proteomes" id="UP000198406">
    <property type="component" value="Unassembled WGS sequence"/>
</dbReference>
<protein>
    <submittedName>
        <fullName evidence="2">Uncharacterized protein</fullName>
    </submittedName>
</protein>
<gene>
    <name evidence="2" type="ORF">FisN_2HuN31</name>
</gene>
<feature type="compositionally biased region" description="Basic residues" evidence="1">
    <location>
        <begin position="531"/>
        <end position="557"/>
    </location>
</feature>
<feature type="compositionally biased region" description="Low complexity" evidence="1">
    <location>
        <begin position="366"/>
        <end position="376"/>
    </location>
</feature>
<name>A0A1Z5JI50_FISSO</name>
<accession>A0A1Z5JI50</accession>
<feature type="region of interest" description="Disordered" evidence="1">
    <location>
        <begin position="360"/>
        <end position="394"/>
    </location>
</feature>